<dbReference type="RefSeq" id="WP_094252825.1">
    <property type="nucleotide sequence ID" value="NZ_JBHLXL010000001.1"/>
</dbReference>
<name>A0A235F9T1_9BACL</name>
<dbReference type="PROSITE" id="PS51257">
    <property type="entry name" value="PROKAR_LIPOPROTEIN"/>
    <property type="match status" value="1"/>
</dbReference>
<feature type="region of interest" description="Disordered" evidence="1">
    <location>
        <begin position="25"/>
        <end position="61"/>
    </location>
</feature>
<accession>A0A235F9T1</accession>
<dbReference type="Proteomes" id="UP000215059">
    <property type="component" value="Unassembled WGS sequence"/>
</dbReference>
<feature type="signal peptide" evidence="2">
    <location>
        <begin position="1"/>
        <end position="25"/>
    </location>
</feature>
<keyword evidence="2" id="KW-0732">Signal</keyword>
<keyword evidence="4" id="KW-1185">Reference proteome</keyword>
<proteinExistence type="predicted"/>
<organism evidence="3 4">
    <name type="scientific">Fictibacillus aquaticus</name>
    <dbReference type="NCBI Taxonomy" id="2021314"/>
    <lineage>
        <taxon>Bacteria</taxon>
        <taxon>Bacillati</taxon>
        <taxon>Bacillota</taxon>
        <taxon>Bacilli</taxon>
        <taxon>Bacillales</taxon>
        <taxon>Fictibacillaceae</taxon>
        <taxon>Fictibacillus</taxon>
    </lineage>
</organism>
<reference evidence="3 4" key="1">
    <citation type="submission" date="2017-07" db="EMBL/GenBank/DDBJ databases">
        <title>Fictibacillus sp. nov. GDSW-R2A3 Genome sequencing and assembly.</title>
        <authorList>
            <person name="Mayilraj S."/>
        </authorList>
    </citation>
    <scope>NUCLEOTIDE SEQUENCE [LARGE SCALE GENOMIC DNA]</scope>
    <source>
        <strain evidence="3 4">GDSW-R2A3</strain>
    </source>
</reference>
<evidence type="ECO:0000256" key="2">
    <source>
        <dbReference type="SAM" id="SignalP"/>
    </source>
</evidence>
<protein>
    <submittedName>
        <fullName evidence="3">Uncharacterized protein</fullName>
    </submittedName>
</protein>
<evidence type="ECO:0000256" key="1">
    <source>
        <dbReference type="SAM" id="MobiDB-lite"/>
    </source>
</evidence>
<evidence type="ECO:0000313" key="4">
    <source>
        <dbReference type="Proteomes" id="UP000215059"/>
    </source>
</evidence>
<feature type="compositionally biased region" description="Acidic residues" evidence="1">
    <location>
        <begin position="42"/>
        <end position="61"/>
    </location>
</feature>
<gene>
    <name evidence="3" type="ORF">CGZ90_12420</name>
</gene>
<evidence type="ECO:0000313" key="3">
    <source>
        <dbReference type="EMBL" id="OYD57475.1"/>
    </source>
</evidence>
<dbReference type="EMBL" id="NOII01000003">
    <property type="protein sequence ID" value="OYD57475.1"/>
    <property type="molecule type" value="Genomic_DNA"/>
</dbReference>
<feature type="chain" id="PRO_5038967728" evidence="2">
    <location>
        <begin position="26"/>
        <end position="61"/>
    </location>
</feature>
<dbReference type="AlphaFoldDB" id="A0A235F9T1"/>
<comment type="caution">
    <text evidence="3">The sequence shown here is derived from an EMBL/GenBank/DDBJ whole genome shotgun (WGS) entry which is preliminary data.</text>
</comment>
<sequence length="61" mass="6663">MSKSLLMKIGASLMAMFLITACGNAEEKKEEETGTEQSQDQDTQDEETSADEDSSTEQEGQ</sequence>